<proteinExistence type="predicted"/>
<dbReference type="PANTHER" id="PTHR36777:SF2">
    <property type="entry name" value="EXPRESSED PROTEIN"/>
    <property type="match status" value="1"/>
</dbReference>
<keyword evidence="2" id="KW-0472">Membrane</keyword>
<evidence type="ECO:0000313" key="4">
    <source>
        <dbReference type="Proteomes" id="UP001341281"/>
    </source>
</evidence>
<dbReference type="EMBL" id="CP144747">
    <property type="protein sequence ID" value="WVZ65502.1"/>
    <property type="molecule type" value="Genomic_DNA"/>
</dbReference>
<feature type="region of interest" description="Disordered" evidence="1">
    <location>
        <begin position="34"/>
        <end position="54"/>
    </location>
</feature>
<reference evidence="3 4" key="1">
    <citation type="submission" date="2024-02" db="EMBL/GenBank/DDBJ databases">
        <title>High-quality chromosome-scale genome assembly of Pensacola bahiagrass (Paspalum notatum Flugge var. saurae).</title>
        <authorList>
            <person name="Vega J.M."/>
            <person name="Podio M."/>
            <person name="Orjuela J."/>
            <person name="Siena L.A."/>
            <person name="Pessino S.C."/>
            <person name="Combes M.C."/>
            <person name="Mariac C."/>
            <person name="Albertini E."/>
            <person name="Pupilli F."/>
            <person name="Ortiz J.P.A."/>
            <person name="Leblanc O."/>
        </authorList>
    </citation>
    <scope>NUCLEOTIDE SEQUENCE [LARGE SCALE GENOMIC DNA]</scope>
    <source>
        <strain evidence="3">R1</strain>
        <tissue evidence="3">Leaf</tissue>
    </source>
</reference>
<feature type="region of interest" description="Disordered" evidence="1">
    <location>
        <begin position="186"/>
        <end position="212"/>
    </location>
</feature>
<organism evidence="3 4">
    <name type="scientific">Paspalum notatum var. saurae</name>
    <dbReference type="NCBI Taxonomy" id="547442"/>
    <lineage>
        <taxon>Eukaryota</taxon>
        <taxon>Viridiplantae</taxon>
        <taxon>Streptophyta</taxon>
        <taxon>Embryophyta</taxon>
        <taxon>Tracheophyta</taxon>
        <taxon>Spermatophyta</taxon>
        <taxon>Magnoliopsida</taxon>
        <taxon>Liliopsida</taxon>
        <taxon>Poales</taxon>
        <taxon>Poaceae</taxon>
        <taxon>PACMAD clade</taxon>
        <taxon>Panicoideae</taxon>
        <taxon>Andropogonodae</taxon>
        <taxon>Paspaleae</taxon>
        <taxon>Paspalinae</taxon>
        <taxon>Paspalum</taxon>
    </lineage>
</organism>
<dbReference type="PANTHER" id="PTHR36777">
    <property type="entry name" value="EXPRESSED PROTEIN"/>
    <property type="match status" value="1"/>
</dbReference>
<feature type="transmembrane region" description="Helical" evidence="2">
    <location>
        <begin position="162"/>
        <end position="179"/>
    </location>
</feature>
<dbReference type="AlphaFoldDB" id="A0AAQ3WKX2"/>
<dbReference type="Proteomes" id="UP001341281">
    <property type="component" value="Chromosome 03"/>
</dbReference>
<feature type="compositionally biased region" description="Basic and acidic residues" evidence="1">
    <location>
        <begin position="199"/>
        <end position="212"/>
    </location>
</feature>
<accession>A0AAQ3WKX2</accession>
<protein>
    <submittedName>
        <fullName evidence="3">Uncharacterized protein</fullName>
    </submittedName>
</protein>
<name>A0AAQ3WKX2_PASNO</name>
<gene>
    <name evidence="3" type="ORF">U9M48_014854</name>
</gene>
<keyword evidence="4" id="KW-1185">Reference proteome</keyword>
<evidence type="ECO:0000256" key="1">
    <source>
        <dbReference type="SAM" id="MobiDB-lite"/>
    </source>
</evidence>
<sequence>MAMAVAVAAAWLPPPPAHRNRLASPRSPFAAPISVHLPRRAPPPGLRSSPIAPQKSRHVVASAQFDFSRVTVTALGSQVKGHLDDKPDNPRLITIPPFPLLRMHCYSSLSAIRTAWRVGNDVVEAGTNLVPDPVPRPIARIGVVFAAAAVALFFLKSIASTAFFVLTMMGVIYLGFLAMNPKEVSGSRVDEATGDPSEDPVKEAERIMEKYK</sequence>
<evidence type="ECO:0000256" key="2">
    <source>
        <dbReference type="SAM" id="Phobius"/>
    </source>
</evidence>
<feature type="transmembrane region" description="Helical" evidence="2">
    <location>
        <begin position="138"/>
        <end position="155"/>
    </location>
</feature>
<keyword evidence="2" id="KW-1133">Transmembrane helix</keyword>
<evidence type="ECO:0000313" key="3">
    <source>
        <dbReference type="EMBL" id="WVZ65502.1"/>
    </source>
</evidence>
<keyword evidence="2" id="KW-0812">Transmembrane</keyword>